<dbReference type="GO" id="GO:0005739">
    <property type="term" value="C:mitochondrion"/>
    <property type="evidence" value="ECO:0007669"/>
    <property type="project" value="InterPro"/>
</dbReference>
<evidence type="ECO:0000313" key="9">
    <source>
        <dbReference type="Proteomes" id="UP001154114"/>
    </source>
</evidence>
<accession>A0A9N8PYI2</accession>
<keyword evidence="5" id="KW-0687">Ribonucleoprotein</keyword>
<dbReference type="EMBL" id="LR824013">
    <property type="protein sequence ID" value="CAD0199436.1"/>
    <property type="molecule type" value="Genomic_DNA"/>
</dbReference>
<dbReference type="GO" id="GO:0006412">
    <property type="term" value="P:translation"/>
    <property type="evidence" value="ECO:0007669"/>
    <property type="project" value="InterPro"/>
</dbReference>
<keyword evidence="4" id="KW-0496">Mitochondrion</keyword>
<keyword evidence="9" id="KW-1185">Reference proteome</keyword>
<evidence type="ECO:0000313" key="8">
    <source>
        <dbReference type="EMBL" id="CAD0199436.1"/>
    </source>
</evidence>
<dbReference type="InterPro" id="IPR059242">
    <property type="entry name" value="mS23_dom"/>
</dbReference>
<evidence type="ECO:0000256" key="1">
    <source>
        <dbReference type="ARBA" id="ARBA00004173"/>
    </source>
</evidence>
<evidence type="ECO:0000256" key="4">
    <source>
        <dbReference type="ARBA" id="ARBA00023128"/>
    </source>
</evidence>
<dbReference type="AlphaFoldDB" id="A0A9N8PYI2"/>
<dbReference type="CDD" id="cd23701">
    <property type="entry name" value="At1g26750"/>
    <property type="match status" value="1"/>
</dbReference>
<dbReference type="Proteomes" id="UP001154114">
    <property type="component" value="Chromosome 10"/>
</dbReference>
<evidence type="ECO:0000256" key="6">
    <source>
        <dbReference type="ARBA" id="ARBA00035137"/>
    </source>
</evidence>
<reference evidence="8" key="1">
    <citation type="submission" date="2021-12" db="EMBL/GenBank/DDBJ databases">
        <authorList>
            <person name="King R."/>
        </authorList>
    </citation>
    <scope>NUCLEOTIDE SEQUENCE</scope>
</reference>
<dbReference type="GO" id="GO:0003735">
    <property type="term" value="F:structural constituent of ribosome"/>
    <property type="evidence" value="ECO:0007669"/>
    <property type="project" value="InterPro"/>
</dbReference>
<dbReference type="Pfam" id="PF10484">
    <property type="entry name" value="MRP-S23"/>
    <property type="match status" value="1"/>
</dbReference>
<sequence>MASSRLERIGTIFTRVEGLLTRGAVKPDDRPLWFDVYRAFPPLAEPKFAKPKPEIKPLRQILYPEDAIRAKFHSSGHGLGAISLASTNETTTKRLVQQYEKLKAEGISEAEIIEKSATAVGSERQLEANKAKDATVSPDSVTAKLLNEADITNIFKDKQS</sequence>
<dbReference type="PANTHER" id="PTHR15925">
    <property type="entry name" value="MITOCHONDRIAL RIBOSOMAL PROTEIN S23"/>
    <property type="match status" value="1"/>
</dbReference>
<organism evidence="8 9">
    <name type="scientific">Chrysodeixis includens</name>
    <name type="common">Soybean looper</name>
    <name type="synonym">Pseudoplusia includens</name>
    <dbReference type="NCBI Taxonomy" id="689277"/>
    <lineage>
        <taxon>Eukaryota</taxon>
        <taxon>Metazoa</taxon>
        <taxon>Ecdysozoa</taxon>
        <taxon>Arthropoda</taxon>
        <taxon>Hexapoda</taxon>
        <taxon>Insecta</taxon>
        <taxon>Pterygota</taxon>
        <taxon>Neoptera</taxon>
        <taxon>Endopterygota</taxon>
        <taxon>Lepidoptera</taxon>
        <taxon>Glossata</taxon>
        <taxon>Ditrysia</taxon>
        <taxon>Noctuoidea</taxon>
        <taxon>Noctuidae</taxon>
        <taxon>Plusiinae</taxon>
        <taxon>Chrysodeixis</taxon>
    </lineage>
</organism>
<dbReference type="PANTHER" id="PTHR15925:SF2">
    <property type="entry name" value="SMALL RIBOSOMAL SUBUNIT PROTEIN MS23"/>
    <property type="match status" value="1"/>
</dbReference>
<gene>
    <name evidence="8" type="ORF">CINC_LOCUS1131</name>
</gene>
<evidence type="ECO:0000256" key="2">
    <source>
        <dbReference type="ARBA" id="ARBA00009864"/>
    </source>
</evidence>
<proteinExistence type="inferred from homology"/>
<evidence type="ECO:0000259" key="7">
    <source>
        <dbReference type="Pfam" id="PF10484"/>
    </source>
</evidence>
<comment type="similarity">
    <text evidence="2">Belongs to the mitochondrion-specific ribosomal protein mS23 family.</text>
</comment>
<keyword evidence="3" id="KW-0689">Ribosomal protein</keyword>
<dbReference type="OrthoDB" id="10012356at2759"/>
<dbReference type="InterPro" id="IPR019520">
    <property type="entry name" value="Ribosomal_mS23_met"/>
</dbReference>
<protein>
    <recommendedName>
        <fullName evidence="6">Small ribosomal subunit protein mS23</fullName>
    </recommendedName>
</protein>
<dbReference type="InterPro" id="IPR023611">
    <property type="entry name" value="mS23_dom_met"/>
</dbReference>
<comment type="subcellular location">
    <subcellularLocation>
        <location evidence="1">Mitochondrion</location>
    </subcellularLocation>
</comment>
<feature type="domain" description="Small ribosomal subunit protein mS23 conserved" evidence="7">
    <location>
        <begin position="2"/>
        <end position="123"/>
    </location>
</feature>
<evidence type="ECO:0000256" key="5">
    <source>
        <dbReference type="ARBA" id="ARBA00023274"/>
    </source>
</evidence>
<dbReference type="GO" id="GO:0005840">
    <property type="term" value="C:ribosome"/>
    <property type="evidence" value="ECO:0007669"/>
    <property type="project" value="InterPro"/>
</dbReference>
<name>A0A9N8PYI2_CHRIL</name>
<evidence type="ECO:0000256" key="3">
    <source>
        <dbReference type="ARBA" id="ARBA00022980"/>
    </source>
</evidence>